<keyword evidence="2" id="KW-1185">Reference proteome</keyword>
<gene>
    <name evidence="1" type="ORF">P9B03_00600</name>
</gene>
<name>A0AAW9NH09_9BACL</name>
<evidence type="ECO:0000313" key="2">
    <source>
        <dbReference type="Proteomes" id="UP001344888"/>
    </source>
</evidence>
<dbReference type="RefSeq" id="WP_326121197.1">
    <property type="nucleotide sequence ID" value="NZ_JARSFG010000002.1"/>
</dbReference>
<proteinExistence type="predicted"/>
<sequence length="184" mass="21873">MQIVYRDVAYVPWHRLTTAYGRGTKIPELIKNEQYGELDQLIEHQSTLWQVTPWVIQQLLYTLQNRSVESITQEEIQLYESVASAFTWEELASSPVQYMDELLQGKWLWSENEEDDEGEWEEEEPRGYEQCAFVSYYVYSEYQMHEAIPIFQKIASMREDLAPNLIELIDFLESRTALWRSLCV</sequence>
<protein>
    <submittedName>
        <fullName evidence="1">Uncharacterized protein</fullName>
    </submittedName>
</protein>
<dbReference type="AlphaFoldDB" id="A0AAW9NH09"/>
<dbReference type="Proteomes" id="UP001344888">
    <property type="component" value="Unassembled WGS sequence"/>
</dbReference>
<evidence type="ECO:0000313" key="1">
    <source>
        <dbReference type="EMBL" id="MEC1176987.1"/>
    </source>
</evidence>
<dbReference type="EMBL" id="JARSFG010000002">
    <property type="protein sequence ID" value="MEC1176987.1"/>
    <property type="molecule type" value="Genomic_DNA"/>
</dbReference>
<reference evidence="1 2" key="1">
    <citation type="submission" date="2023-03" db="EMBL/GenBank/DDBJ databases">
        <title>Bacillus Genome Sequencing.</title>
        <authorList>
            <person name="Dunlap C."/>
        </authorList>
    </citation>
    <scope>NUCLEOTIDE SEQUENCE [LARGE SCALE GENOMIC DNA]</scope>
    <source>
        <strain evidence="1 2">B-59205</strain>
    </source>
</reference>
<organism evidence="1 2">
    <name type="scientific">Metasolibacillus meyeri</name>
    <dbReference type="NCBI Taxonomy" id="1071052"/>
    <lineage>
        <taxon>Bacteria</taxon>
        <taxon>Bacillati</taxon>
        <taxon>Bacillota</taxon>
        <taxon>Bacilli</taxon>
        <taxon>Bacillales</taxon>
        <taxon>Caryophanaceae</taxon>
        <taxon>Metasolibacillus</taxon>
    </lineage>
</organism>
<accession>A0AAW9NH09</accession>
<comment type="caution">
    <text evidence="1">The sequence shown here is derived from an EMBL/GenBank/DDBJ whole genome shotgun (WGS) entry which is preliminary data.</text>
</comment>